<dbReference type="Gene3D" id="1.20.1290.10">
    <property type="entry name" value="AhpD-like"/>
    <property type="match status" value="1"/>
</dbReference>
<keyword evidence="2" id="KW-1185">Reference proteome</keyword>
<dbReference type="InterPro" id="IPR029032">
    <property type="entry name" value="AhpD-like"/>
</dbReference>
<dbReference type="EMBL" id="JAGIZA010000013">
    <property type="protein sequence ID" value="MBP0494999.1"/>
    <property type="molecule type" value="Genomic_DNA"/>
</dbReference>
<comment type="caution">
    <text evidence="1">The sequence shown here is derived from an EMBL/GenBank/DDBJ whole genome shotgun (WGS) entry which is preliminary data.</text>
</comment>
<name>A0A940S7F2_9PROT</name>
<proteinExistence type="predicted"/>
<evidence type="ECO:0000313" key="2">
    <source>
        <dbReference type="Proteomes" id="UP000677537"/>
    </source>
</evidence>
<protein>
    <recommendedName>
        <fullName evidence="3">Carboxymuconolactone decarboxylase</fullName>
    </recommendedName>
</protein>
<reference evidence="1" key="1">
    <citation type="submission" date="2021-03" db="EMBL/GenBank/DDBJ databases">
        <authorList>
            <person name="So Y."/>
        </authorList>
    </citation>
    <scope>NUCLEOTIDE SEQUENCE</scope>
    <source>
        <strain evidence="1">SG15</strain>
    </source>
</reference>
<dbReference type="RefSeq" id="WP_209375797.1">
    <property type="nucleotide sequence ID" value="NZ_JAGIZA010000013.1"/>
</dbReference>
<sequence length="191" mass="20471">MLLLPADPAADPALSAMFDRVKASRGWVSNAMKAFAHAPEGLGVFSTVGHYARYGTALTEVQRELVILLVGRGVPYAWGHHAPLGLQAGITQGQIDDIRDGRMPETLAEADRALCAYVLSFLAGRGTGPDVAGPLRAHFSPRQVTDITLLAAYYLALGTSILALGVELEPPEILAIELEWQRKQSALPEES</sequence>
<dbReference type="AlphaFoldDB" id="A0A940S7F2"/>
<evidence type="ECO:0000313" key="1">
    <source>
        <dbReference type="EMBL" id="MBP0494999.1"/>
    </source>
</evidence>
<evidence type="ECO:0008006" key="3">
    <source>
        <dbReference type="Google" id="ProtNLM"/>
    </source>
</evidence>
<accession>A0A940S7F2</accession>
<dbReference type="SUPFAM" id="SSF69118">
    <property type="entry name" value="AhpD-like"/>
    <property type="match status" value="1"/>
</dbReference>
<dbReference type="PANTHER" id="PTHR34846:SF11">
    <property type="entry name" value="4-CARBOXYMUCONOLACTONE DECARBOXYLASE FAMILY PROTEIN (AFU_ORTHOLOGUE AFUA_6G11590)"/>
    <property type="match status" value="1"/>
</dbReference>
<dbReference type="Proteomes" id="UP000677537">
    <property type="component" value="Unassembled WGS sequence"/>
</dbReference>
<gene>
    <name evidence="1" type="ORF">J5Y10_19610</name>
</gene>
<organism evidence="1 2">
    <name type="scientific">Roseomonas indoligenes</name>
    <dbReference type="NCBI Taxonomy" id="2820811"/>
    <lineage>
        <taxon>Bacteria</taxon>
        <taxon>Pseudomonadati</taxon>
        <taxon>Pseudomonadota</taxon>
        <taxon>Alphaproteobacteria</taxon>
        <taxon>Acetobacterales</taxon>
        <taxon>Roseomonadaceae</taxon>
        <taxon>Roseomonas</taxon>
    </lineage>
</organism>
<dbReference type="PANTHER" id="PTHR34846">
    <property type="entry name" value="4-CARBOXYMUCONOLACTONE DECARBOXYLASE FAMILY PROTEIN (AFU_ORTHOLOGUE AFUA_6G11590)"/>
    <property type="match status" value="1"/>
</dbReference>